<dbReference type="PANTHER" id="PTHR33375:SF1">
    <property type="entry name" value="CHROMOSOME-PARTITIONING PROTEIN PARB-RELATED"/>
    <property type="match status" value="1"/>
</dbReference>
<feature type="domain" description="ParB-like N-terminal" evidence="1">
    <location>
        <begin position="43"/>
        <end position="134"/>
    </location>
</feature>
<dbReference type="EMBL" id="JBHSHL010000005">
    <property type="protein sequence ID" value="MFC4803780.1"/>
    <property type="molecule type" value="Genomic_DNA"/>
</dbReference>
<accession>A0ABV9QHH6</accession>
<keyword evidence="3" id="KW-1185">Reference proteome</keyword>
<dbReference type="Proteomes" id="UP001595916">
    <property type="component" value="Unassembled WGS sequence"/>
</dbReference>
<dbReference type="Gene3D" id="1.10.10.2830">
    <property type="match status" value="1"/>
</dbReference>
<sequence>MSQRKVKNIDIGSMTSFKNAATRDYSLSQQKSELREIPQEQIVKIEIDKLEAAPSDWNFYPPLEGDEFERLVRSILVHGLLHPIVVEHIEGRNRILSGHNRVRAYRYIREELQKLEREEGSSLGELELSDVKSEDFREIFAIVKENLSDSDAREIIIDANYAQRQLGPKLLTKSIIEKYKIIREKRRGGFEGYKNRKTREIVAESFEMSGRHIDRYRKLESLRPELLELFYNGKISLETGAKLAVMKPEIQEEIEKNYLDLLLKYPTQSMSYFKPGMTKRDLVKMKAEITQEKQSCKVSFFHEGVMQHVVFHKEEEIKELIDLVLKLQKREK</sequence>
<evidence type="ECO:0000313" key="2">
    <source>
        <dbReference type="EMBL" id="MFC4803780.1"/>
    </source>
</evidence>
<protein>
    <submittedName>
        <fullName evidence="2">ParB/RepB/Spo0J family partition protein</fullName>
    </submittedName>
</protein>
<dbReference type="SMART" id="SM00470">
    <property type="entry name" value="ParB"/>
    <property type="match status" value="1"/>
</dbReference>
<evidence type="ECO:0000313" key="3">
    <source>
        <dbReference type="Proteomes" id="UP001595916"/>
    </source>
</evidence>
<proteinExistence type="predicted"/>
<dbReference type="PANTHER" id="PTHR33375">
    <property type="entry name" value="CHROMOSOME-PARTITIONING PROTEIN PARB-RELATED"/>
    <property type="match status" value="1"/>
</dbReference>
<dbReference type="SUPFAM" id="SSF109709">
    <property type="entry name" value="KorB DNA-binding domain-like"/>
    <property type="match status" value="1"/>
</dbReference>
<dbReference type="InterPro" id="IPR003115">
    <property type="entry name" value="ParB_N"/>
</dbReference>
<dbReference type="RefSeq" id="WP_379787240.1">
    <property type="nucleotide sequence ID" value="NZ_JBHSHL010000005.1"/>
</dbReference>
<dbReference type="SUPFAM" id="SSF110849">
    <property type="entry name" value="ParB/Sulfiredoxin"/>
    <property type="match status" value="1"/>
</dbReference>
<dbReference type="Gene3D" id="3.90.1530.10">
    <property type="entry name" value="Conserved hypothetical protein from pyrococcus furiosus pfu- 392566-001, ParB domain"/>
    <property type="match status" value="1"/>
</dbReference>
<organism evidence="2 3">
    <name type="scientific">Filifactor villosus</name>
    <dbReference type="NCBI Taxonomy" id="29374"/>
    <lineage>
        <taxon>Bacteria</taxon>
        <taxon>Bacillati</taxon>
        <taxon>Bacillota</taxon>
        <taxon>Clostridia</taxon>
        <taxon>Peptostreptococcales</taxon>
        <taxon>Filifactoraceae</taxon>
        <taxon>Filifactor</taxon>
    </lineage>
</organism>
<name>A0ABV9QHH6_9FIRM</name>
<dbReference type="InterPro" id="IPR050336">
    <property type="entry name" value="Chromosome_partition/occlusion"/>
</dbReference>
<comment type="caution">
    <text evidence="2">The sequence shown here is derived from an EMBL/GenBank/DDBJ whole genome shotgun (WGS) entry which is preliminary data.</text>
</comment>
<gene>
    <name evidence="2" type="ORF">ACFO4R_01670</name>
</gene>
<reference evidence="3" key="1">
    <citation type="journal article" date="2019" name="Int. J. Syst. Evol. Microbiol.">
        <title>The Global Catalogue of Microorganisms (GCM) 10K type strain sequencing project: providing services to taxonomists for standard genome sequencing and annotation.</title>
        <authorList>
            <consortium name="The Broad Institute Genomics Platform"/>
            <consortium name="The Broad Institute Genome Sequencing Center for Infectious Disease"/>
            <person name="Wu L."/>
            <person name="Ma J."/>
        </authorList>
    </citation>
    <scope>NUCLEOTIDE SEQUENCE [LARGE SCALE GENOMIC DNA]</scope>
    <source>
        <strain evidence="3">CCUG 46385</strain>
    </source>
</reference>
<evidence type="ECO:0000259" key="1">
    <source>
        <dbReference type="SMART" id="SM00470"/>
    </source>
</evidence>
<dbReference type="Pfam" id="PF02195">
    <property type="entry name" value="ParB_N"/>
    <property type="match status" value="1"/>
</dbReference>
<dbReference type="InterPro" id="IPR036086">
    <property type="entry name" value="ParB/Sulfiredoxin_sf"/>
</dbReference>